<evidence type="ECO:0000313" key="2">
    <source>
        <dbReference type="EMBL" id="SDX49439.1"/>
    </source>
</evidence>
<protein>
    <submittedName>
        <fullName evidence="2">Type I restriction enzyme, S subunit</fullName>
    </submittedName>
</protein>
<name>A0A1H3C7G6_9PROT</name>
<evidence type="ECO:0000256" key="1">
    <source>
        <dbReference type="SAM" id="MobiDB-lite"/>
    </source>
</evidence>
<dbReference type="Proteomes" id="UP000198640">
    <property type="component" value="Unassembled WGS sequence"/>
</dbReference>
<keyword evidence="3" id="KW-1185">Reference proteome</keyword>
<dbReference type="STRING" id="44576.SAMN05421881_100274"/>
<organism evidence="2 3">
    <name type="scientific">Nitrosomonas halophila</name>
    <dbReference type="NCBI Taxonomy" id="44576"/>
    <lineage>
        <taxon>Bacteria</taxon>
        <taxon>Pseudomonadati</taxon>
        <taxon>Pseudomonadota</taxon>
        <taxon>Betaproteobacteria</taxon>
        <taxon>Nitrosomonadales</taxon>
        <taxon>Nitrosomonadaceae</taxon>
        <taxon>Nitrosomonas</taxon>
    </lineage>
</organism>
<proteinExistence type="predicted"/>
<reference evidence="2 3" key="1">
    <citation type="submission" date="2016-10" db="EMBL/GenBank/DDBJ databases">
        <authorList>
            <person name="de Groot N.N."/>
        </authorList>
    </citation>
    <scope>NUCLEOTIDE SEQUENCE [LARGE SCALE GENOMIC DNA]</scope>
    <source>
        <strain evidence="2 3">Nm1</strain>
    </source>
</reference>
<sequence length="65" mass="7298">MSGEPKGPDELGYVSRGRSRHRPRDAAHLYGKPYPFVQTGDVKPAGLYLTKYTQTYSEAGLRRTI</sequence>
<evidence type="ECO:0000313" key="3">
    <source>
        <dbReference type="Proteomes" id="UP000198640"/>
    </source>
</evidence>
<gene>
    <name evidence="2" type="ORF">SAMN05421881_100274</name>
</gene>
<dbReference type="AlphaFoldDB" id="A0A1H3C7G6"/>
<feature type="region of interest" description="Disordered" evidence="1">
    <location>
        <begin position="1"/>
        <end position="25"/>
    </location>
</feature>
<dbReference type="EMBL" id="FNOY01000002">
    <property type="protein sequence ID" value="SDX49439.1"/>
    <property type="molecule type" value="Genomic_DNA"/>
</dbReference>
<accession>A0A1H3C7G6</accession>